<gene>
    <name evidence="1" type="ORF">KPC_0330</name>
</gene>
<organism evidence="1 2">
    <name type="scientific">Acinetobacter stercoris</name>
    <dbReference type="NCBI Taxonomy" id="2126983"/>
    <lineage>
        <taxon>Bacteria</taxon>
        <taxon>Pseudomonadati</taxon>
        <taxon>Pseudomonadota</taxon>
        <taxon>Gammaproteobacteria</taxon>
        <taxon>Moraxellales</taxon>
        <taxon>Moraxellaceae</taxon>
        <taxon>Acinetobacter</taxon>
    </lineage>
</organism>
<dbReference type="AlphaFoldDB" id="A0A2U3MUQ2"/>
<sequence length="130" mass="15242">MINNNYVPEWYETPFQHLNYTLVRNQIQLDILFDTVKAPFQFLESGADARVNFTQGFAIVQIAESKQWNLIQIHGLLLHEAVHIWQEVKLLMGENDPSVEFEAYSIQSISQDLFEMYEESESPYMVDCLH</sequence>
<dbReference type="OrthoDB" id="6689757at2"/>
<name>A0A2U3MUQ2_9GAMM</name>
<evidence type="ECO:0000313" key="2">
    <source>
        <dbReference type="Proteomes" id="UP000245974"/>
    </source>
</evidence>
<dbReference type="Proteomes" id="UP000245974">
    <property type="component" value="Unassembled WGS sequence"/>
</dbReference>
<reference evidence="2" key="1">
    <citation type="submission" date="2018-03" db="EMBL/GenBank/DDBJ databases">
        <authorList>
            <person name="Blom J."/>
        </authorList>
    </citation>
    <scope>NUCLEOTIDE SEQUENCE [LARGE SCALE GENOMIC DNA]</scope>
    <source>
        <strain evidence="2">KPC-SM-21</strain>
    </source>
</reference>
<keyword evidence="2" id="KW-1185">Reference proteome</keyword>
<dbReference type="InParanoid" id="A0A2U3MUQ2"/>
<protein>
    <submittedName>
        <fullName evidence="1">Uncharacterized protein</fullName>
    </submittedName>
</protein>
<proteinExistence type="predicted"/>
<evidence type="ECO:0000313" key="1">
    <source>
        <dbReference type="EMBL" id="SPL69152.1"/>
    </source>
</evidence>
<accession>A0A2U3MUQ2</accession>
<dbReference type="RefSeq" id="WP_121972701.1">
    <property type="nucleotide sequence ID" value="NZ_OOGT01000008.1"/>
</dbReference>
<dbReference type="EMBL" id="OOGT01000008">
    <property type="protein sequence ID" value="SPL69152.1"/>
    <property type="molecule type" value="Genomic_DNA"/>
</dbReference>